<evidence type="ECO:0000256" key="1">
    <source>
        <dbReference type="SAM" id="Phobius"/>
    </source>
</evidence>
<sequence>MGSIVSAIGRGINAVISAIASLIETIVSAIVGVIVSIFYVIEDILCCRCCSGRSRMRSGGYGSGRRRWGRRTY</sequence>
<feature type="transmembrane region" description="Helical" evidence="1">
    <location>
        <begin position="12"/>
        <end position="41"/>
    </location>
</feature>
<comment type="caution">
    <text evidence="2">The sequence shown here is derived from an EMBL/GenBank/DDBJ whole genome shotgun (WGS) entry which is preliminary data.</text>
</comment>
<protein>
    <submittedName>
        <fullName evidence="2">Uncharacterized protein</fullName>
    </submittedName>
</protein>
<proteinExistence type="predicted"/>
<gene>
    <name evidence="2" type="ORF">PNOK_0932400</name>
</gene>
<dbReference type="EMBL" id="NBII01000011">
    <property type="protein sequence ID" value="PAV14771.1"/>
    <property type="molecule type" value="Genomic_DNA"/>
</dbReference>
<reference evidence="2 3" key="1">
    <citation type="journal article" date="2017" name="Mol. Ecol.">
        <title>Comparative and population genomic landscape of Phellinus noxius: A hypervariable fungus causing root rot in trees.</title>
        <authorList>
            <person name="Chung C.L."/>
            <person name="Lee T.J."/>
            <person name="Akiba M."/>
            <person name="Lee H.H."/>
            <person name="Kuo T.H."/>
            <person name="Liu D."/>
            <person name="Ke H.M."/>
            <person name="Yokoi T."/>
            <person name="Roa M.B."/>
            <person name="Lu M.J."/>
            <person name="Chang Y.Y."/>
            <person name="Ann P.J."/>
            <person name="Tsai J.N."/>
            <person name="Chen C.Y."/>
            <person name="Tzean S.S."/>
            <person name="Ota Y."/>
            <person name="Hattori T."/>
            <person name="Sahashi N."/>
            <person name="Liou R.F."/>
            <person name="Kikuchi T."/>
            <person name="Tsai I.J."/>
        </authorList>
    </citation>
    <scope>NUCLEOTIDE SEQUENCE [LARGE SCALE GENOMIC DNA]</scope>
    <source>
        <strain evidence="2 3">FFPRI411160</strain>
    </source>
</reference>
<dbReference type="AlphaFoldDB" id="A0A286U5B6"/>
<organism evidence="2 3">
    <name type="scientific">Pyrrhoderma noxium</name>
    <dbReference type="NCBI Taxonomy" id="2282107"/>
    <lineage>
        <taxon>Eukaryota</taxon>
        <taxon>Fungi</taxon>
        <taxon>Dikarya</taxon>
        <taxon>Basidiomycota</taxon>
        <taxon>Agaricomycotina</taxon>
        <taxon>Agaricomycetes</taxon>
        <taxon>Hymenochaetales</taxon>
        <taxon>Hymenochaetaceae</taxon>
        <taxon>Pyrrhoderma</taxon>
    </lineage>
</organism>
<keyword evidence="1" id="KW-0472">Membrane</keyword>
<keyword evidence="1" id="KW-1133">Transmembrane helix</keyword>
<keyword evidence="3" id="KW-1185">Reference proteome</keyword>
<keyword evidence="1" id="KW-0812">Transmembrane</keyword>
<accession>A0A286U5B6</accession>
<evidence type="ECO:0000313" key="3">
    <source>
        <dbReference type="Proteomes" id="UP000217199"/>
    </source>
</evidence>
<dbReference type="InParanoid" id="A0A286U5B6"/>
<dbReference type="Proteomes" id="UP000217199">
    <property type="component" value="Unassembled WGS sequence"/>
</dbReference>
<name>A0A286U5B6_9AGAM</name>
<evidence type="ECO:0000313" key="2">
    <source>
        <dbReference type="EMBL" id="PAV14771.1"/>
    </source>
</evidence>